<dbReference type="Proteomes" id="UP001501586">
    <property type="component" value="Unassembled WGS sequence"/>
</dbReference>
<protein>
    <submittedName>
        <fullName evidence="3">Flavin reductase family protein</fullName>
    </submittedName>
</protein>
<dbReference type="InterPro" id="IPR050268">
    <property type="entry name" value="NADH-dep_flavin_reductase"/>
</dbReference>
<dbReference type="PANTHER" id="PTHR30466:SF1">
    <property type="entry name" value="FMN REDUCTASE (NADH) RUTF"/>
    <property type="match status" value="1"/>
</dbReference>
<sequence length="179" mass="19190">MAASDPRFVDAYRSLSEDIAAGLAVLSCLRSGRGQAITIDSYLDVSWDPPTMAVSIYGGSRMMESLEFTDSCALSILNQEQKGVAQWLGEPGQPLYGVLDTVSTITSPAGLPVIAGCLAFFDLRIVDRVEVATHVLVVGEVTACGSETFDSPDSRTDSGRRMPLVRWAEQYGTFTSRGA</sequence>
<evidence type="ECO:0000313" key="4">
    <source>
        <dbReference type="Proteomes" id="UP001501586"/>
    </source>
</evidence>
<dbReference type="InterPro" id="IPR002563">
    <property type="entry name" value="Flavin_Rdtase-like_dom"/>
</dbReference>
<gene>
    <name evidence="3" type="ORF">GCM10022261_27320</name>
</gene>
<evidence type="ECO:0000259" key="2">
    <source>
        <dbReference type="SMART" id="SM00903"/>
    </source>
</evidence>
<evidence type="ECO:0000313" key="3">
    <source>
        <dbReference type="EMBL" id="GAA4285201.1"/>
    </source>
</evidence>
<evidence type="ECO:0000256" key="1">
    <source>
        <dbReference type="ARBA" id="ARBA00023002"/>
    </source>
</evidence>
<dbReference type="PANTHER" id="PTHR30466">
    <property type="entry name" value="FLAVIN REDUCTASE"/>
    <property type="match status" value="1"/>
</dbReference>
<proteinExistence type="predicted"/>
<dbReference type="SMART" id="SM00903">
    <property type="entry name" value="Flavin_Reduct"/>
    <property type="match status" value="1"/>
</dbReference>
<organism evidence="3 4">
    <name type="scientific">Brevibacterium daeguense</name>
    <dbReference type="NCBI Taxonomy" id="909936"/>
    <lineage>
        <taxon>Bacteria</taxon>
        <taxon>Bacillati</taxon>
        <taxon>Actinomycetota</taxon>
        <taxon>Actinomycetes</taxon>
        <taxon>Micrococcales</taxon>
        <taxon>Brevibacteriaceae</taxon>
        <taxon>Brevibacterium</taxon>
    </lineage>
</organism>
<dbReference type="InterPro" id="IPR012349">
    <property type="entry name" value="Split_barrel_FMN-bd"/>
</dbReference>
<dbReference type="EMBL" id="BAABAZ010000011">
    <property type="protein sequence ID" value="GAA4285201.1"/>
    <property type="molecule type" value="Genomic_DNA"/>
</dbReference>
<name>A0ABP8EMG8_9MICO</name>
<keyword evidence="4" id="KW-1185">Reference proteome</keyword>
<keyword evidence="1" id="KW-0560">Oxidoreductase</keyword>
<dbReference type="SUPFAM" id="SSF50475">
    <property type="entry name" value="FMN-binding split barrel"/>
    <property type="match status" value="1"/>
</dbReference>
<comment type="caution">
    <text evidence="3">The sequence shown here is derived from an EMBL/GenBank/DDBJ whole genome shotgun (WGS) entry which is preliminary data.</text>
</comment>
<reference evidence="4" key="1">
    <citation type="journal article" date="2019" name="Int. J. Syst. Evol. Microbiol.">
        <title>The Global Catalogue of Microorganisms (GCM) 10K type strain sequencing project: providing services to taxonomists for standard genome sequencing and annotation.</title>
        <authorList>
            <consortium name="The Broad Institute Genomics Platform"/>
            <consortium name="The Broad Institute Genome Sequencing Center for Infectious Disease"/>
            <person name="Wu L."/>
            <person name="Ma J."/>
        </authorList>
    </citation>
    <scope>NUCLEOTIDE SEQUENCE [LARGE SCALE GENOMIC DNA]</scope>
    <source>
        <strain evidence="4">JCM 17458</strain>
    </source>
</reference>
<dbReference type="Gene3D" id="2.30.110.10">
    <property type="entry name" value="Electron Transport, Fmn-binding Protein, Chain A"/>
    <property type="match status" value="1"/>
</dbReference>
<dbReference type="Pfam" id="PF01613">
    <property type="entry name" value="Flavin_Reduct"/>
    <property type="match status" value="1"/>
</dbReference>
<accession>A0ABP8EMG8</accession>
<feature type="domain" description="Flavin reductase like" evidence="2">
    <location>
        <begin position="16"/>
        <end position="159"/>
    </location>
</feature>